<name>A0A6P7SBS7_9MOLL</name>
<protein>
    <submittedName>
        <fullName evidence="2">General transcription factor II-I repeat domain-containing protein 2A-like</fullName>
    </submittedName>
</protein>
<gene>
    <name evidence="2" type="primary">LOC115210832</name>
</gene>
<sequence>MAHLTIVARYCDNVRIYEELCCLIPFTNMATGQDVLTAFVNLLENQVIDIIKLFCITSDGARAMVGKEKGFVNLLENHIGCSVMSFNCFIHQKNLVAKISSQSLSSVMETVVKIVNLIVSRSSLTHRQSKSLLQELDSEYADLILHSNVRWLSRGNVLNRFVSCLEEIKIFLEEKRFSELDNEDGYLN</sequence>
<dbReference type="PANTHER" id="PTHR45913:SF10">
    <property type="entry name" value="DUF4371 DOMAIN-CONTAINING PROTEIN"/>
    <property type="match status" value="1"/>
</dbReference>
<dbReference type="Proteomes" id="UP000515154">
    <property type="component" value="Linkage group LG4"/>
</dbReference>
<dbReference type="PANTHER" id="PTHR45913">
    <property type="entry name" value="EPM2A-INTERACTING PROTEIN 1"/>
    <property type="match status" value="1"/>
</dbReference>
<accession>A0A6P7SBS7</accession>
<dbReference type="RefSeq" id="XP_029635441.1">
    <property type="nucleotide sequence ID" value="XM_029779581.1"/>
</dbReference>
<dbReference type="KEGG" id="osn:115210832"/>
<reference evidence="2" key="1">
    <citation type="submission" date="2025-08" db="UniProtKB">
        <authorList>
            <consortium name="RefSeq"/>
        </authorList>
    </citation>
    <scope>IDENTIFICATION</scope>
</reference>
<dbReference type="AlphaFoldDB" id="A0A6P7SBS7"/>
<organism evidence="1 2">
    <name type="scientific">Octopus sinensis</name>
    <name type="common">East Asian common octopus</name>
    <dbReference type="NCBI Taxonomy" id="2607531"/>
    <lineage>
        <taxon>Eukaryota</taxon>
        <taxon>Metazoa</taxon>
        <taxon>Spiralia</taxon>
        <taxon>Lophotrochozoa</taxon>
        <taxon>Mollusca</taxon>
        <taxon>Cephalopoda</taxon>
        <taxon>Coleoidea</taxon>
        <taxon>Octopodiformes</taxon>
        <taxon>Octopoda</taxon>
        <taxon>Incirrata</taxon>
        <taxon>Octopodidae</taxon>
        <taxon>Octopus</taxon>
    </lineage>
</organism>
<evidence type="ECO:0000313" key="1">
    <source>
        <dbReference type="Proteomes" id="UP000515154"/>
    </source>
</evidence>
<proteinExistence type="predicted"/>
<dbReference type="SUPFAM" id="SSF53098">
    <property type="entry name" value="Ribonuclease H-like"/>
    <property type="match status" value="1"/>
</dbReference>
<keyword evidence="1" id="KW-1185">Reference proteome</keyword>
<evidence type="ECO:0000313" key="2">
    <source>
        <dbReference type="RefSeq" id="XP_029635441.1"/>
    </source>
</evidence>
<dbReference type="InterPro" id="IPR012337">
    <property type="entry name" value="RNaseH-like_sf"/>
</dbReference>